<organism evidence="6 7">
    <name type="scientific">Rhizopus delemar</name>
    <dbReference type="NCBI Taxonomy" id="936053"/>
    <lineage>
        <taxon>Eukaryota</taxon>
        <taxon>Fungi</taxon>
        <taxon>Fungi incertae sedis</taxon>
        <taxon>Mucoromycota</taxon>
        <taxon>Mucoromycotina</taxon>
        <taxon>Mucoromycetes</taxon>
        <taxon>Mucorales</taxon>
        <taxon>Mucorineae</taxon>
        <taxon>Rhizopodaceae</taxon>
        <taxon>Rhizopus</taxon>
    </lineage>
</organism>
<dbReference type="AlphaFoldDB" id="A0A9P7C1F7"/>
<evidence type="ECO:0000313" key="7">
    <source>
        <dbReference type="Proteomes" id="UP000740926"/>
    </source>
</evidence>
<reference evidence="6 7" key="1">
    <citation type="journal article" date="2020" name="Microb. Genom.">
        <title>Genetic diversity of clinical and environmental Mucorales isolates obtained from an investigation of mucormycosis cases among solid organ transplant recipients.</title>
        <authorList>
            <person name="Nguyen M.H."/>
            <person name="Kaul D."/>
            <person name="Muto C."/>
            <person name="Cheng S.J."/>
            <person name="Richter R.A."/>
            <person name="Bruno V.M."/>
            <person name="Liu G."/>
            <person name="Beyhan S."/>
            <person name="Sundermann A.J."/>
            <person name="Mounaud S."/>
            <person name="Pasculle A.W."/>
            <person name="Nierman W.C."/>
            <person name="Driscoll E."/>
            <person name="Cumbie R."/>
            <person name="Clancy C.J."/>
            <person name="Dupont C.L."/>
        </authorList>
    </citation>
    <scope>NUCLEOTIDE SEQUENCE [LARGE SCALE GENOMIC DNA]</scope>
    <source>
        <strain evidence="6 7">GL24</strain>
    </source>
</reference>
<dbReference type="Gene3D" id="1.10.150.570">
    <property type="entry name" value="GidA associated domain, C-terminal subdomain"/>
    <property type="match status" value="1"/>
</dbReference>
<evidence type="ECO:0000256" key="1">
    <source>
        <dbReference type="ARBA" id="ARBA00001974"/>
    </source>
</evidence>
<dbReference type="GO" id="GO:0050660">
    <property type="term" value="F:flavin adenine dinucleotide binding"/>
    <property type="evidence" value="ECO:0007669"/>
    <property type="project" value="InterPro"/>
</dbReference>
<dbReference type="InterPro" id="IPR002218">
    <property type="entry name" value="MnmG-rel"/>
</dbReference>
<dbReference type="InterPro" id="IPR044920">
    <property type="entry name" value="MnmG_C_subdom_sf"/>
</dbReference>
<evidence type="ECO:0000259" key="5">
    <source>
        <dbReference type="SMART" id="SM01228"/>
    </source>
</evidence>
<dbReference type="EMBL" id="JAANIU010010772">
    <property type="protein sequence ID" value="KAG1531531.1"/>
    <property type="molecule type" value="Genomic_DNA"/>
</dbReference>
<dbReference type="GO" id="GO:0070899">
    <property type="term" value="P:mitochondrial tRNA wobble uridine modification"/>
    <property type="evidence" value="ECO:0007669"/>
    <property type="project" value="UniProtKB-ARBA"/>
</dbReference>
<sequence length="98" mass="10586">MATRNADGSLLAGPGVVEDEVLAEQVEIQISHEQQPIPADVDYDAVTSLSFEVRQKLKTHRPETGGQAARISGVTPAAISLLLIHLKRMHYGSRKQAA</sequence>
<evidence type="ECO:0000313" key="6">
    <source>
        <dbReference type="EMBL" id="KAG1531531.1"/>
    </source>
</evidence>
<accession>A0A9P7C1F7</accession>
<dbReference type="PANTHER" id="PTHR11806:SF0">
    <property type="entry name" value="PROTEIN MTO1 HOMOLOG, MITOCHONDRIAL"/>
    <property type="match status" value="1"/>
</dbReference>
<comment type="cofactor">
    <cofactor evidence="1">
        <name>FAD</name>
        <dbReference type="ChEBI" id="CHEBI:57692"/>
    </cofactor>
</comment>
<dbReference type="GO" id="GO:0005829">
    <property type="term" value="C:cytosol"/>
    <property type="evidence" value="ECO:0007669"/>
    <property type="project" value="TreeGrafter"/>
</dbReference>
<dbReference type="GO" id="GO:0030488">
    <property type="term" value="P:tRNA methylation"/>
    <property type="evidence" value="ECO:0007669"/>
    <property type="project" value="TreeGrafter"/>
</dbReference>
<evidence type="ECO:0000256" key="4">
    <source>
        <dbReference type="ARBA" id="ARBA00022827"/>
    </source>
</evidence>
<evidence type="ECO:0000256" key="2">
    <source>
        <dbReference type="ARBA" id="ARBA00007653"/>
    </source>
</evidence>
<dbReference type="Pfam" id="PF13932">
    <property type="entry name" value="SAM_GIDA_C"/>
    <property type="match status" value="1"/>
</dbReference>
<dbReference type="SMART" id="SM01228">
    <property type="entry name" value="GIDA_assoc_3"/>
    <property type="match status" value="1"/>
</dbReference>
<protein>
    <recommendedName>
        <fullName evidence="5">tRNA uridine 5-carboxymethylaminomethyl modification enzyme C-terminal subdomain domain-containing protein</fullName>
    </recommendedName>
</protein>
<dbReference type="GO" id="GO:0005739">
    <property type="term" value="C:mitochondrion"/>
    <property type="evidence" value="ECO:0007669"/>
    <property type="project" value="GOC"/>
</dbReference>
<dbReference type="PANTHER" id="PTHR11806">
    <property type="entry name" value="GLUCOSE INHIBITED DIVISION PROTEIN A"/>
    <property type="match status" value="1"/>
</dbReference>
<name>A0A9P7C1F7_9FUNG</name>
<keyword evidence="3" id="KW-0285">Flavoprotein</keyword>
<keyword evidence="7" id="KW-1185">Reference proteome</keyword>
<comment type="similarity">
    <text evidence="2">Belongs to the MnmG family.</text>
</comment>
<feature type="domain" description="tRNA uridine 5-carboxymethylaminomethyl modification enzyme C-terminal subdomain" evidence="5">
    <location>
        <begin position="23"/>
        <end position="84"/>
    </location>
</feature>
<evidence type="ECO:0000256" key="3">
    <source>
        <dbReference type="ARBA" id="ARBA00022630"/>
    </source>
</evidence>
<comment type="caution">
    <text evidence="6">The sequence shown here is derived from an EMBL/GenBank/DDBJ whole genome shotgun (WGS) entry which is preliminary data.</text>
</comment>
<gene>
    <name evidence="6" type="ORF">G6F50_016647</name>
</gene>
<proteinExistence type="inferred from homology"/>
<dbReference type="InterPro" id="IPR026904">
    <property type="entry name" value="MnmG_C"/>
</dbReference>
<dbReference type="InterPro" id="IPR047001">
    <property type="entry name" value="MnmG_C_subdom"/>
</dbReference>
<keyword evidence="4" id="KW-0274">FAD</keyword>
<dbReference type="FunFam" id="1.10.150.570:FF:000001">
    <property type="entry name" value="tRNA uridine 5-carboxymethylaminomethyl modification enzyme MnmG"/>
    <property type="match status" value="1"/>
</dbReference>
<dbReference type="Proteomes" id="UP000740926">
    <property type="component" value="Unassembled WGS sequence"/>
</dbReference>